<dbReference type="HOGENOM" id="CLU_759379_0_0_1"/>
<feature type="transmembrane region" description="Helical" evidence="8">
    <location>
        <begin position="263"/>
        <end position="280"/>
    </location>
</feature>
<dbReference type="GO" id="GO:0050909">
    <property type="term" value="P:sensory perception of taste"/>
    <property type="evidence" value="ECO:0007669"/>
    <property type="project" value="InterPro"/>
</dbReference>
<comment type="subcellular location">
    <subcellularLocation>
        <location evidence="1 8">Cell membrane</location>
        <topology evidence="1 8">Multi-pass membrane protein</topology>
    </subcellularLocation>
</comment>
<keyword evidence="2 8" id="KW-1003">Cell membrane</keyword>
<dbReference type="GO" id="GO:0007165">
    <property type="term" value="P:signal transduction"/>
    <property type="evidence" value="ECO:0007669"/>
    <property type="project" value="UniProtKB-KW"/>
</dbReference>
<evidence type="ECO:0000256" key="6">
    <source>
        <dbReference type="ARBA" id="ARBA00023170"/>
    </source>
</evidence>
<dbReference type="EMBL" id="KQ971317">
    <property type="protein sequence ID" value="EEZ99383.1"/>
    <property type="molecule type" value="Genomic_DNA"/>
</dbReference>
<dbReference type="PhylomeDB" id="D6WCN9"/>
<keyword evidence="10" id="KW-1185">Reference proteome</keyword>
<dbReference type="GO" id="GO:0007635">
    <property type="term" value="P:chemosensory behavior"/>
    <property type="evidence" value="ECO:0000318"/>
    <property type="project" value="GO_Central"/>
</dbReference>
<protein>
    <recommendedName>
        <fullName evidence="8">Gustatory receptor</fullName>
    </recommendedName>
</protein>
<keyword evidence="5 8" id="KW-0472">Membrane</keyword>
<evidence type="ECO:0000256" key="1">
    <source>
        <dbReference type="ARBA" id="ARBA00004651"/>
    </source>
</evidence>
<keyword evidence="6 8" id="KW-0675">Receptor</keyword>
<dbReference type="AlphaFoldDB" id="D6WCN9"/>
<reference evidence="9 10" key="1">
    <citation type="journal article" date="2008" name="Nature">
        <title>The genome of the model beetle and pest Tribolium castaneum.</title>
        <authorList>
            <consortium name="Tribolium Genome Sequencing Consortium"/>
            <person name="Richards S."/>
            <person name="Gibbs R.A."/>
            <person name="Weinstock G.M."/>
            <person name="Brown S.J."/>
            <person name="Denell R."/>
            <person name="Beeman R.W."/>
            <person name="Gibbs R."/>
            <person name="Beeman R.W."/>
            <person name="Brown S.J."/>
            <person name="Bucher G."/>
            <person name="Friedrich M."/>
            <person name="Grimmelikhuijzen C.J."/>
            <person name="Klingler M."/>
            <person name="Lorenzen M."/>
            <person name="Richards S."/>
            <person name="Roth S."/>
            <person name="Schroder R."/>
            <person name="Tautz D."/>
            <person name="Zdobnov E.M."/>
            <person name="Muzny D."/>
            <person name="Gibbs R.A."/>
            <person name="Weinstock G.M."/>
            <person name="Attaway T."/>
            <person name="Bell S."/>
            <person name="Buhay C.J."/>
            <person name="Chandrabose M.N."/>
            <person name="Chavez D."/>
            <person name="Clerk-Blankenburg K.P."/>
            <person name="Cree A."/>
            <person name="Dao M."/>
            <person name="Davis C."/>
            <person name="Chacko J."/>
            <person name="Dinh H."/>
            <person name="Dugan-Rocha S."/>
            <person name="Fowler G."/>
            <person name="Garner T.T."/>
            <person name="Garnes J."/>
            <person name="Gnirke A."/>
            <person name="Hawes A."/>
            <person name="Hernandez J."/>
            <person name="Hines S."/>
            <person name="Holder M."/>
            <person name="Hume J."/>
            <person name="Jhangiani S.N."/>
            <person name="Joshi V."/>
            <person name="Khan Z.M."/>
            <person name="Jackson L."/>
            <person name="Kovar C."/>
            <person name="Kowis A."/>
            <person name="Lee S."/>
            <person name="Lewis L.R."/>
            <person name="Margolis J."/>
            <person name="Morgan M."/>
            <person name="Nazareth L.V."/>
            <person name="Nguyen N."/>
            <person name="Okwuonu G."/>
            <person name="Parker D."/>
            <person name="Richards S."/>
            <person name="Ruiz S.J."/>
            <person name="Santibanez J."/>
            <person name="Savard J."/>
            <person name="Scherer S.E."/>
            <person name="Schneider B."/>
            <person name="Sodergren E."/>
            <person name="Tautz D."/>
            <person name="Vattahil S."/>
            <person name="Villasana D."/>
            <person name="White C.S."/>
            <person name="Wright R."/>
            <person name="Park Y."/>
            <person name="Beeman R.W."/>
            <person name="Lord J."/>
            <person name="Oppert B."/>
            <person name="Lorenzen M."/>
            <person name="Brown S."/>
            <person name="Wang L."/>
            <person name="Savard J."/>
            <person name="Tautz D."/>
            <person name="Richards S."/>
            <person name="Weinstock G."/>
            <person name="Gibbs R.A."/>
            <person name="Liu Y."/>
            <person name="Worley K."/>
            <person name="Weinstock G."/>
            <person name="Elsik C.G."/>
            <person name="Reese J.T."/>
            <person name="Elhaik E."/>
            <person name="Landan G."/>
            <person name="Graur D."/>
            <person name="Arensburger P."/>
            <person name="Atkinson P."/>
            <person name="Beeman R.W."/>
            <person name="Beidler J."/>
            <person name="Brown S.J."/>
            <person name="Demuth J.P."/>
            <person name="Drury D.W."/>
            <person name="Du Y.Z."/>
            <person name="Fujiwara H."/>
            <person name="Lorenzen M."/>
            <person name="Maselli V."/>
            <person name="Osanai M."/>
            <person name="Park Y."/>
            <person name="Robertson H.M."/>
            <person name="Tu Z."/>
            <person name="Wang J.J."/>
            <person name="Wang S."/>
            <person name="Richards S."/>
            <person name="Song H."/>
            <person name="Zhang L."/>
            <person name="Sodergren E."/>
            <person name="Werner D."/>
            <person name="Stanke M."/>
            <person name="Morgenstern B."/>
            <person name="Solovyev V."/>
            <person name="Kosarev P."/>
            <person name="Brown G."/>
            <person name="Chen H.C."/>
            <person name="Ermolaeva O."/>
            <person name="Hlavina W."/>
            <person name="Kapustin Y."/>
            <person name="Kiryutin B."/>
            <person name="Kitts P."/>
            <person name="Maglott D."/>
            <person name="Pruitt K."/>
            <person name="Sapojnikov V."/>
            <person name="Souvorov A."/>
            <person name="Mackey A.J."/>
            <person name="Waterhouse R.M."/>
            <person name="Wyder S."/>
            <person name="Zdobnov E.M."/>
            <person name="Zdobnov E.M."/>
            <person name="Wyder S."/>
            <person name="Kriventseva E.V."/>
            <person name="Kadowaki T."/>
            <person name="Bork P."/>
            <person name="Aranda M."/>
            <person name="Bao R."/>
            <person name="Beermann A."/>
            <person name="Berns N."/>
            <person name="Bolognesi R."/>
            <person name="Bonneton F."/>
            <person name="Bopp D."/>
            <person name="Brown S.J."/>
            <person name="Bucher G."/>
            <person name="Butts T."/>
            <person name="Chaumot A."/>
            <person name="Denell R.E."/>
            <person name="Ferrier D.E."/>
            <person name="Friedrich M."/>
            <person name="Gordon C.M."/>
            <person name="Jindra M."/>
            <person name="Klingler M."/>
            <person name="Lan Q."/>
            <person name="Lattorff H.M."/>
            <person name="Laudet V."/>
            <person name="von Levetsow C."/>
            <person name="Liu Z."/>
            <person name="Lutz R."/>
            <person name="Lynch J.A."/>
            <person name="da Fonseca R.N."/>
            <person name="Posnien N."/>
            <person name="Reuter R."/>
            <person name="Roth S."/>
            <person name="Savard J."/>
            <person name="Schinko J.B."/>
            <person name="Schmitt C."/>
            <person name="Schoppmeier M."/>
            <person name="Schroder R."/>
            <person name="Shippy T.D."/>
            <person name="Simonnet F."/>
            <person name="Marques-Souza H."/>
            <person name="Tautz D."/>
            <person name="Tomoyasu Y."/>
            <person name="Trauner J."/>
            <person name="Van der Zee M."/>
            <person name="Vervoort M."/>
            <person name="Wittkopp N."/>
            <person name="Wimmer E.A."/>
            <person name="Yang X."/>
            <person name="Jones A.K."/>
            <person name="Sattelle D.B."/>
            <person name="Ebert P.R."/>
            <person name="Nelson D."/>
            <person name="Scott J.G."/>
            <person name="Beeman R.W."/>
            <person name="Muthukrishnan S."/>
            <person name="Kramer K.J."/>
            <person name="Arakane Y."/>
            <person name="Beeman R.W."/>
            <person name="Zhu Q."/>
            <person name="Hogenkamp D."/>
            <person name="Dixit R."/>
            <person name="Oppert B."/>
            <person name="Jiang H."/>
            <person name="Zou Z."/>
            <person name="Marshall J."/>
            <person name="Elpidina E."/>
            <person name="Vinokurov K."/>
            <person name="Oppert C."/>
            <person name="Zou Z."/>
            <person name="Evans J."/>
            <person name="Lu Z."/>
            <person name="Zhao P."/>
            <person name="Sumathipala N."/>
            <person name="Altincicek B."/>
            <person name="Vilcinskas A."/>
            <person name="Williams M."/>
            <person name="Hultmark D."/>
            <person name="Hetru C."/>
            <person name="Jiang H."/>
            <person name="Grimmelikhuijzen C.J."/>
            <person name="Hauser F."/>
            <person name="Cazzamali G."/>
            <person name="Williamson M."/>
            <person name="Park Y."/>
            <person name="Li B."/>
            <person name="Tanaka Y."/>
            <person name="Predel R."/>
            <person name="Neupert S."/>
            <person name="Schachtner J."/>
            <person name="Verleyen P."/>
            <person name="Raible F."/>
            <person name="Bork P."/>
            <person name="Friedrich M."/>
            <person name="Walden K.K."/>
            <person name="Robertson H.M."/>
            <person name="Angeli S."/>
            <person name="Foret S."/>
            <person name="Bucher G."/>
            <person name="Schuetz S."/>
            <person name="Maleszka R."/>
            <person name="Wimmer E.A."/>
            <person name="Beeman R.W."/>
            <person name="Lorenzen M."/>
            <person name="Tomoyasu Y."/>
            <person name="Miller S.C."/>
            <person name="Grossmann D."/>
            <person name="Bucher G."/>
        </authorList>
    </citation>
    <scope>NUCLEOTIDE SEQUENCE [LARGE SCALE GENOMIC DNA]</scope>
    <source>
        <strain evidence="9 10">Georgia GA2</strain>
    </source>
</reference>
<dbReference type="PANTHER" id="PTHR21143:SF104">
    <property type="entry name" value="GUSTATORY RECEPTOR 8A-RELATED"/>
    <property type="match status" value="1"/>
</dbReference>
<keyword evidence="7 8" id="KW-0807">Transducer</keyword>
<dbReference type="Pfam" id="PF08395">
    <property type="entry name" value="7tm_7"/>
    <property type="match status" value="1"/>
</dbReference>
<dbReference type="GO" id="GO:0008049">
    <property type="term" value="P:male courtship behavior"/>
    <property type="evidence" value="ECO:0000318"/>
    <property type="project" value="GO_Central"/>
</dbReference>
<evidence type="ECO:0000313" key="9">
    <source>
        <dbReference type="EMBL" id="EEZ99383.1"/>
    </source>
</evidence>
<evidence type="ECO:0000256" key="4">
    <source>
        <dbReference type="ARBA" id="ARBA00022989"/>
    </source>
</evidence>
<dbReference type="Proteomes" id="UP000007266">
    <property type="component" value="Linkage group 2"/>
</dbReference>
<evidence type="ECO:0000256" key="2">
    <source>
        <dbReference type="ARBA" id="ARBA00022475"/>
    </source>
</evidence>
<feature type="transmembrane region" description="Helical" evidence="8">
    <location>
        <begin position="226"/>
        <end position="243"/>
    </location>
</feature>
<accession>D6WCN9</accession>
<feature type="transmembrane region" description="Helical" evidence="8">
    <location>
        <begin position="72"/>
        <end position="90"/>
    </location>
</feature>
<dbReference type="GO" id="GO:0030425">
    <property type="term" value="C:dendrite"/>
    <property type="evidence" value="ECO:0000318"/>
    <property type="project" value="GO_Central"/>
</dbReference>
<comment type="similarity">
    <text evidence="8">Belongs to the insect chemoreceptor superfamily. Gustatory receptor (GR) family.</text>
</comment>
<reference evidence="9 10" key="2">
    <citation type="journal article" date="2010" name="Nucleic Acids Res.">
        <title>BeetleBase in 2010: revisions to provide comprehensive genomic information for Tribolium castaneum.</title>
        <authorList>
            <person name="Kim H.S."/>
            <person name="Murphy T."/>
            <person name="Xia J."/>
            <person name="Caragea D."/>
            <person name="Park Y."/>
            <person name="Beeman R.W."/>
            <person name="Lorenzen M.D."/>
            <person name="Butcher S."/>
            <person name="Manak J.R."/>
            <person name="Brown S.J."/>
        </authorList>
    </citation>
    <scope>GENOME REANNOTATION</scope>
    <source>
        <strain evidence="9 10">Georgia GA2</strain>
    </source>
</reference>
<dbReference type="GO" id="GO:0030424">
    <property type="term" value="C:axon"/>
    <property type="evidence" value="ECO:0000318"/>
    <property type="project" value="GO_Central"/>
</dbReference>
<evidence type="ECO:0000313" key="10">
    <source>
        <dbReference type="Proteomes" id="UP000007266"/>
    </source>
</evidence>
<gene>
    <name evidence="9" type="primary">TcGr86</name>
    <name evidence="9" type="ORF">TcasGA2_TC030179</name>
</gene>
<dbReference type="InterPro" id="IPR013604">
    <property type="entry name" value="7TM_chemorcpt"/>
</dbReference>
<keyword evidence="3 8" id="KW-0812">Transmembrane</keyword>
<evidence type="ECO:0000256" key="8">
    <source>
        <dbReference type="RuleBase" id="RU363108"/>
    </source>
</evidence>
<organism evidence="9 10">
    <name type="scientific">Tribolium castaneum</name>
    <name type="common">Red flour beetle</name>
    <dbReference type="NCBI Taxonomy" id="7070"/>
    <lineage>
        <taxon>Eukaryota</taxon>
        <taxon>Metazoa</taxon>
        <taxon>Ecdysozoa</taxon>
        <taxon>Arthropoda</taxon>
        <taxon>Hexapoda</taxon>
        <taxon>Insecta</taxon>
        <taxon>Pterygota</taxon>
        <taxon>Neoptera</taxon>
        <taxon>Endopterygota</taxon>
        <taxon>Coleoptera</taxon>
        <taxon>Polyphaga</taxon>
        <taxon>Cucujiformia</taxon>
        <taxon>Tenebrionidae</taxon>
        <taxon>Tenebrionidae incertae sedis</taxon>
        <taxon>Tribolium</taxon>
    </lineage>
</organism>
<evidence type="ECO:0000256" key="3">
    <source>
        <dbReference type="ARBA" id="ARBA00022692"/>
    </source>
</evidence>
<feature type="transmembrane region" description="Helical" evidence="8">
    <location>
        <begin position="333"/>
        <end position="351"/>
    </location>
</feature>
<comment type="function">
    <text evidence="8">Gustatory receptor which mediates acceptance or avoidance behavior, depending on its substrates.</text>
</comment>
<evidence type="ECO:0000256" key="5">
    <source>
        <dbReference type="ARBA" id="ARBA00023136"/>
    </source>
</evidence>
<proteinExistence type="inferred from homology"/>
<feature type="transmembrane region" description="Helical" evidence="8">
    <location>
        <begin position="136"/>
        <end position="158"/>
    </location>
</feature>
<feature type="transmembrane region" description="Helical" evidence="8">
    <location>
        <begin position="33"/>
        <end position="52"/>
    </location>
</feature>
<name>D6WCN9_TRICA</name>
<dbReference type="OrthoDB" id="6478931at2759"/>
<dbReference type="GO" id="GO:0005886">
    <property type="term" value="C:plasma membrane"/>
    <property type="evidence" value="ECO:0007669"/>
    <property type="project" value="UniProtKB-SubCell"/>
</dbReference>
<dbReference type="GO" id="GO:0043025">
    <property type="term" value="C:neuronal cell body"/>
    <property type="evidence" value="ECO:0000318"/>
    <property type="project" value="GO_Central"/>
</dbReference>
<feature type="transmembrane region" description="Helical" evidence="8">
    <location>
        <begin position="110"/>
        <end position="130"/>
    </location>
</feature>
<keyword evidence="4 8" id="KW-1133">Transmembrane helix</keyword>
<dbReference type="PANTHER" id="PTHR21143">
    <property type="entry name" value="INVERTEBRATE GUSTATORY RECEPTOR"/>
    <property type="match status" value="1"/>
</dbReference>
<sequence length="365" mass="42602">MALINWIMDLIHLKLSTIFSLLPSNNGRKICNLVHRTSTIVCLLLICAINLYARQTTYYNHIQNLRKMVDVLIHVFTTLSNINSVVLAFLRSEVWSVLVAKTEIRNRGNVIFYALTFLYLFYGYCEISFYAKINPFIVIFLFPELVNNFLILLSILNINYFANQLKDMLVVFRQGLENEKFKLNFLAKNEANPFIVSRIFGLQSRCDYHLNYFIKICTKIDAFNKIYGWQILIFAATLLVFMYDSLNQVFTEVARSNHMSDIVPIKLFKCFSFIYGILLIRPCFKFNGEMDKIVTILRKILIDLPQTQNTDFCHHLKIKLIFLLKQIEMKKPYFTAGGFFQVNYVMLVHILNGLTSYLLVTQQAS</sequence>
<evidence type="ECO:0000256" key="7">
    <source>
        <dbReference type="ARBA" id="ARBA00023224"/>
    </source>
</evidence>